<evidence type="ECO:0000313" key="2">
    <source>
        <dbReference type="EMBL" id="MEJ8572190.1"/>
    </source>
</evidence>
<name>A0AAW9RTE1_9HYPH</name>
<accession>A0AAW9RTE1</accession>
<dbReference type="RefSeq" id="WP_340329883.1">
    <property type="nucleotide sequence ID" value="NZ_JAZHOF010000004.1"/>
</dbReference>
<keyword evidence="1" id="KW-0732">Signal</keyword>
<protein>
    <submittedName>
        <fullName evidence="2">Uncharacterized protein</fullName>
    </submittedName>
</protein>
<feature type="chain" id="PRO_5043510971" evidence="1">
    <location>
        <begin position="21"/>
        <end position="155"/>
    </location>
</feature>
<evidence type="ECO:0000256" key="1">
    <source>
        <dbReference type="SAM" id="SignalP"/>
    </source>
</evidence>
<evidence type="ECO:0000313" key="3">
    <source>
        <dbReference type="Proteomes" id="UP001378188"/>
    </source>
</evidence>
<keyword evidence="3" id="KW-1185">Reference proteome</keyword>
<dbReference type="Proteomes" id="UP001378188">
    <property type="component" value="Unassembled WGS sequence"/>
</dbReference>
<dbReference type="AlphaFoldDB" id="A0AAW9RTE1"/>
<proteinExistence type="predicted"/>
<reference evidence="2 3" key="1">
    <citation type="submission" date="2024-02" db="EMBL/GenBank/DDBJ databases">
        <title>Genome analysis and characterization of Microbaculum marinisediminis sp. nov., isolated from marine sediment.</title>
        <authorList>
            <person name="Du Z.-J."/>
            <person name="Ye Y.-Q."/>
            <person name="Zhang Z.-R."/>
            <person name="Yuan S.-M."/>
            <person name="Zhang X.-Y."/>
        </authorList>
    </citation>
    <scope>NUCLEOTIDE SEQUENCE [LARGE SCALE GENOMIC DNA]</scope>
    <source>
        <strain evidence="2 3">SDUM1044001</strain>
    </source>
</reference>
<feature type="signal peptide" evidence="1">
    <location>
        <begin position="1"/>
        <end position="20"/>
    </location>
</feature>
<dbReference type="EMBL" id="JAZHOF010000004">
    <property type="protein sequence ID" value="MEJ8572190.1"/>
    <property type="molecule type" value="Genomic_DNA"/>
</dbReference>
<comment type="caution">
    <text evidence="2">The sequence shown here is derived from an EMBL/GenBank/DDBJ whole genome shotgun (WGS) entry which is preliminary data.</text>
</comment>
<organism evidence="2 3">
    <name type="scientific">Microbaculum marinum</name>
    <dbReference type="NCBI Taxonomy" id="1764581"/>
    <lineage>
        <taxon>Bacteria</taxon>
        <taxon>Pseudomonadati</taxon>
        <taxon>Pseudomonadota</taxon>
        <taxon>Alphaproteobacteria</taxon>
        <taxon>Hyphomicrobiales</taxon>
        <taxon>Tepidamorphaceae</taxon>
        <taxon>Microbaculum</taxon>
    </lineage>
</organism>
<sequence length="155" mass="17175">MVRFAAVAACAVVASLGAFALSGIGAPAAADNFLFLYDAHRNAPWNGPECDEPSVLSAITARFDQTEAEYWHTGVRMADITEARETAFRDWDPTIIARRYCTGTAYLTDGNRYNLVYWLRSEQGFAGVGWGVQYCLVGRDRDYSYAPACKMLRPL</sequence>
<gene>
    <name evidence="2" type="ORF">V3328_11940</name>
</gene>